<protein>
    <submittedName>
        <fullName evidence="1">Uncharacterized protein</fullName>
    </submittedName>
</protein>
<organism evidence="1 2">
    <name type="scientific">Mycobacteroides franklinii</name>
    <dbReference type="NCBI Taxonomy" id="948102"/>
    <lineage>
        <taxon>Bacteria</taxon>
        <taxon>Bacillati</taxon>
        <taxon>Actinomycetota</taxon>
        <taxon>Actinomycetes</taxon>
        <taxon>Mycobacteriales</taxon>
        <taxon>Mycobacteriaceae</taxon>
        <taxon>Mycobacteroides</taxon>
    </lineage>
</organism>
<dbReference type="EMBL" id="RXLR01000024">
    <property type="protein sequence ID" value="TDH18030.1"/>
    <property type="molecule type" value="Genomic_DNA"/>
</dbReference>
<comment type="caution">
    <text evidence="1">The sequence shown here is derived from an EMBL/GenBank/DDBJ whole genome shotgun (WGS) entry which is preliminary data.</text>
</comment>
<name>A0A4R5P4T3_9MYCO</name>
<sequence>MVAELTHPNPQRFQVGDFVQLKSEYLAHGNPSLFQIVEINDGEALLGQLSSTEDGFVGAGASAALDDPELIAAFPEILQRYARHTR</sequence>
<evidence type="ECO:0000313" key="1">
    <source>
        <dbReference type="EMBL" id="TDH18030.1"/>
    </source>
</evidence>
<reference evidence="1 2" key="1">
    <citation type="journal article" date="2019" name="Sci. Rep.">
        <title>Extended insight into the Mycobacterium chelonae-abscessus complex through whole genome sequencing of Mycobacterium salmoniphilum outbreak and Mycobacterium salmoniphilum-like strains.</title>
        <authorList>
            <person name="Behra P.R.K."/>
            <person name="Das S."/>
            <person name="Pettersson B.M.F."/>
            <person name="Shirreff L."/>
            <person name="DuCote T."/>
            <person name="Jacobsson K.G."/>
            <person name="Ennis D.G."/>
            <person name="Kirsebom L.A."/>
        </authorList>
    </citation>
    <scope>NUCLEOTIDE SEQUENCE [LARGE SCALE GENOMIC DNA]</scope>
    <source>
        <strain evidence="1 2">DSM 45524</strain>
    </source>
</reference>
<evidence type="ECO:0000313" key="2">
    <source>
        <dbReference type="Proteomes" id="UP000295627"/>
    </source>
</evidence>
<dbReference type="AlphaFoldDB" id="A0A4R5P4T3"/>
<gene>
    <name evidence="1" type="ORF">EJ571_24945</name>
</gene>
<dbReference type="Proteomes" id="UP000295627">
    <property type="component" value="Unassembled WGS sequence"/>
</dbReference>
<proteinExistence type="predicted"/>
<accession>A0A4R5P4T3</accession>